<dbReference type="GO" id="GO:0003677">
    <property type="term" value="F:DNA binding"/>
    <property type="evidence" value="ECO:0007669"/>
    <property type="project" value="InterPro"/>
</dbReference>
<dbReference type="Pfam" id="PF07022">
    <property type="entry name" value="Phage_CI_repr"/>
    <property type="match status" value="1"/>
</dbReference>
<protein>
    <submittedName>
        <fullName evidence="3">CI protein</fullName>
    </submittedName>
</protein>
<dbReference type="Proteomes" id="UP000225897">
    <property type="component" value="Segment"/>
</dbReference>
<dbReference type="Gene3D" id="1.10.260.40">
    <property type="entry name" value="lambda repressor-like DNA-binding domains"/>
    <property type="match status" value="1"/>
</dbReference>
<dbReference type="CDD" id="cd00093">
    <property type="entry name" value="HTH_XRE"/>
    <property type="match status" value="1"/>
</dbReference>
<feature type="domain" description="Bacteriophage CI repressor N-terminal" evidence="1">
    <location>
        <begin position="18"/>
        <end position="82"/>
    </location>
</feature>
<dbReference type="InterPro" id="IPR001387">
    <property type="entry name" value="Cro/C1-type_HTH"/>
</dbReference>
<dbReference type="SUPFAM" id="SSF51306">
    <property type="entry name" value="LexA/Signal peptidase"/>
    <property type="match status" value="1"/>
</dbReference>
<evidence type="ECO:0000313" key="4">
    <source>
        <dbReference type="Proteomes" id="UP000225897"/>
    </source>
</evidence>
<feature type="domain" description="Bacteriophage CI repressor C-terminal" evidence="2">
    <location>
        <begin position="92"/>
        <end position="193"/>
    </location>
</feature>
<dbReference type="EMBL" id="KX774374">
    <property type="protein sequence ID" value="AOY11810.1"/>
    <property type="molecule type" value="Genomic_DNA"/>
</dbReference>
<dbReference type="Gene3D" id="2.10.109.10">
    <property type="entry name" value="Umud Fragment, subunit A"/>
    <property type="match status" value="1"/>
</dbReference>
<evidence type="ECO:0000259" key="1">
    <source>
        <dbReference type="Pfam" id="PF07022"/>
    </source>
</evidence>
<dbReference type="InterPro" id="IPR010744">
    <property type="entry name" value="Phage_CI_N"/>
</dbReference>
<dbReference type="InterPro" id="IPR032499">
    <property type="entry name" value="Phage_CI_C"/>
</dbReference>
<organism evidence="3 4">
    <name type="scientific">Salinivibrio phage SMHB1</name>
    <dbReference type="NCBI Taxonomy" id="1897436"/>
    <lineage>
        <taxon>Viruses</taxon>
        <taxon>Duplodnaviria</taxon>
        <taxon>Heunggongvirae</taxon>
        <taxon>Uroviricota</taxon>
        <taxon>Caudoviricetes</taxon>
        <taxon>Peduoviridae</taxon>
        <taxon>Playavirus</taxon>
        <taxon>Playavirus SMHB1</taxon>
    </lineage>
</organism>
<dbReference type="SMR" id="A0A1D9C9M6"/>
<dbReference type="GO" id="GO:0045892">
    <property type="term" value="P:negative regulation of DNA-templated transcription"/>
    <property type="evidence" value="ECO:0007669"/>
    <property type="project" value="InterPro"/>
</dbReference>
<evidence type="ECO:0000259" key="2">
    <source>
        <dbReference type="Pfam" id="PF16452"/>
    </source>
</evidence>
<sequence>MKSLQPQIKPFPYSKGRALIEKMKQITNVSTDLQFADVIGISKSTIATWVNREMTPFEIVIRLHLATGVSLRSLLLDDGELFDKAFDGVEEVEGRRLINGRLEKSQPVLFDPIVLNDFGVKAVQSKVVELDNEKLLVNFEETSASSGRYVIDIDGTVSINQIQRLPGKRLAINFNESSFTVTDDEISVLGRVVMSMKKE</sequence>
<gene>
    <name evidence="3" type="primary">PP_00005</name>
</gene>
<dbReference type="KEGG" id="vg:54977040"/>
<name>A0A1D9C9M6_9CAUD</name>
<reference evidence="3 4" key="1">
    <citation type="submission" date="2016-08" db="EMBL/GenBank/DDBJ databases">
        <title>Salinivibrio phage SMHB1.</title>
        <authorList>
            <person name="Olonade I.T."/>
            <person name="van Zyl L.J."/>
            <person name="Trindade M.I."/>
        </authorList>
    </citation>
    <scope>NUCLEOTIDE SEQUENCE [LARGE SCALE GENOMIC DNA]</scope>
</reference>
<dbReference type="RefSeq" id="YP_009786947.1">
    <property type="nucleotide sequence ID" value="NC_047775.1"/>
</dbReference>
<proteinExistence type="predicted"/>
<dbReference type="GeneID" id="54977040"/>
<dbReference type="InterPro" id="IPR010982">
    <property type="entry name" value="Lambda_DNA-bd_dom_sf"/>
</dbReference>
<evidence type="ECO:0000313" key="3">
    <source>
        <dbReference type="EMBL" id="AOY11810.1"/>
    </source>
</evidence>
<accession>A0A1D9C9M6</accession>
<dbReference type="Pfam" id="PF16452">
    <property type="entry name" value="Phage_CI_C"/>
    <property type="match status" value="1"/>
</dbReference>
<keyword evidence="4" id="KW-1185">Reference proteome</keyword>
<dbReference type="GO" id="GO:0051259">
    <property type="term" value="P:protein complex oligomerization"/>
    <property type="evidence" value="ECO:0007669"/>
    <property type="project" value="InterPro"/>
</dbReference>
<dbReference type="InterPro" id="IPR036286">
    <property type="entry name" value="LexA/Signal_pep-like_sf"/>
</dbReference>